<dbReference type="Gene3D" id="2.10.70.10">
    <property type="entry name" value="Complement Module, domain 1"/>
    <property type="match status" value="1"/>
</dbReference>
<dbReference type="eggNOG" id="COG4256">
    <property type="taxonomic scope" value="Bacteria"/>
</dbReference>
<dbReference type="KEGG" id="aav:Aave_3314"/>
<accession>A1TSD6</accession>
<protein>
    <recommendedName>
        <fullName evidence="3">Hemin uptake protein HemP</fullName>
    </recommendedName>
</protein>
<evidence type="ECO:0008006" key="3">
    <source>
        <dbReference type="Google" id="ProtNLM"/>
    </source>
</evidence>
<evidence type="ECO:0000313" key="2">
    <source>
        <dbReference type="Proteomes" id="UP000002596"/>
    </source>
</evidence>
<proteinExistence type="predicted"/>
<dbReference type="AlphaFoldDB" id="A1TSD6"/>
<dbReference type="STRING" id="397945.Aave_3314"/>
<evidence type="ECO:0000313" key="1">
    <source>
        <dbReference type="EMBL" id="ABM33874.1"/>
    </source>
</evidence>
<dbReference type="HOGENOM" id="CLU_178563_0_1_4"/>
<dbReference type="Proteomes" id="UP000002596">
    <property type="component" value="Chromosome"/>
</dbReference>
<organism evidence="1 2">
    <name type="scientific">Paracidovorax citrulli (strain AAC00-1)</name>
    <name type="common">Acidovorax citrulli</name>
    <dbReference type="NCBI Taxonomy" id="397945"/>
    <lineage>
        <taxon>Bacteria</taxon>
        <taxon>Pseudomonadati</taxon>
        <taxon>Pseudomonadota</taxon>
        <taxon>Betaproteobacteria</taxon>
        <taxon>Burkholderiales</taxon>
        <taxon>Comamonadaceae</taxon>
        <taxon>Paracidovorax</taxon>
    </lineage>
</organism>
<sequence>MRMVIINSLPTHRGSETMHASLTALSPSAAFFGAPGVADRQADTHGRTSSAAPAVDSSELLKGQKTVAIFHNGSIYRLQATKLGKLILTK</sequence>
<dbReference type="Pfam" id="PF10636">
    <property type="entry name" value="hemP"/>
    <property type="match status" value="1"/>
</dbReference>
<gene>
    <name evidence="1" type="ordered locus">Aave_3314</name>
</gene>
<name>A1TSD6_PARC0</name>
<reference evidence="1 2" key="1">
    <citation type="submission" date="2006-12" db="EMBL/GenBank/DDBJ databases">
        <title>Complete sequence of Acidovorax avenae subsp. citrulli AAC00-1.</title>
        <authorList>
            <consortium name="US DOE Joint Genome Institute"/>
            <person name="Copeland A."/>
            <person name="Lucas S."/>
            <person name="Lapidus A."/>
            <person name="Barry K."/>
            <person name="Detter J.C."/>
            <person name="Glavina del Rio T."/>
            <person name="Dalin E."/>
            <person name="Tice H."/>
            <person name="Pitluck S."/>
            <person name="Kiss H."/>
            <person name="Brettin T."/>
            <person name="Bruce D."/>
            <person name="Han C."/>
            <person name="Tapia R."/>
            <person name="Gilna P."/>
            <person name="Schmutz J."/>
            <person name="Larimer F."/>
            <person name="Land M."/>
            <person name="Hauser L."/>
            <person name="Kyrpides N."/>
            <person name="Kim E."/>
            <person name="Stahl D."/>
            <person name="Richardson P."/>
        </authorList>
    </citation>
    <scope>NUCLEOTIDE SEQUENCE [LARGE SCALE GENOMIC DNA]</scope>
    <source>
        <strain evidence="1 2">AAC00-1</strain>
    </source>
</reference>
<dbReference type="EMBL" id="CP000512">
    <property type="protein sequence ID" value="ABM33874.1"/>
    <property type="molecule type" value="Genomic_DNA"/>
</dbReference>
<dbReference type="InterPro" id="IPR019600">
    <property type="entry name" value="Hemin_uptake_protein_HemP"/>
</dbReference>